<dbReference type="Gene3D" id="1.25.40.90">
    <property type="match status" value="1"/>
</dbReference>
<dbReference type="InterPro" id="IPR041198">
    <property type="entry name" value="GGA_N-GAT"/>
</dbReference>
<dbReference type="Pfam" id="PF02883">
    <property type="entry name" value="Alpha_adaptinC2"/>
    <property type="match status" value="1"/>
</dbReference>
<dbReference type="GO" id="GO:0005802">
    <property type="term" value="C:trans-Golgi network"/>
    <property type="evidence" value="ECO:0007669"/>
    <property type="project" value="InterPro"/>
</dbReference>
<evidence type="ECO:0000259" key="13">
    <source>
        <dbReference type="PROSITE" id="PS50909"/>
    </source>
</evidence>
<feature type="compositionally biased region" description="Low complexity" evidence="10">
    <location>
        <begin position="454"/>
        <end position="465"/>
    </location>
</feature>
<evidence type="ECO:0000256" key="4">
    <source>
        <dbReference type="ARBA" id="ARBA00022448"/>
    </source>
</evidence>
<dbReference type="FunFam" id="1.20.5.170:FF:000023">
    <property type="entry name" value="ADP-ribosylation factor-binding protein GGA3 isoform X1"/>
    <property type="match status" value="1"/>
</dbReference>
<evidence type="ECO:0000313" key="15">
    <source>
        <dbReference type="Proteomes" id="UP000296049"/>
    </source>
</evidence>
<evidence type="ECO:0000256" key="2">
    <source>
        <dbReference type="ARBA" id="ARBA00004220"/>
    </source>
</evidence>
<dbReference type="FunFam" id="1.20.58.160:FF:000002">
    <property type="entry name" value="Golgi-associated, gamma adaptin ear containing, ARF binding protein 2"/>
    <property type="match status" value="1"/>
</dbReference>
<evidence type="ECO:0000256" key="3">
    <source>
        <dbReference type="ARBA" id="ARBA00008099"/>
    </source>
</evidence>
<dbReference type="GO" id="GO:0043130">
    <property type="term" value="F:ubiquitin binding"/>
    <property type="evidence" value="ECO:0007669"/>
    <property type="project" value="InterPro"/>
</dbReference>
<sequence>LSSPPLATRLLAHKIQSPQEWEAIQALTVLESCMKSCGKRFHDEVGKFRFLNELIKVVSPKYLGSRTPEKVKSKILELMYSWTLGLPHEVKILEAYQMLKKQGIVKSDPKLPEDAPFPPPPPRPKNIIFDDEEKSKILARLLKSSHPEDLRAANKLIKEMVQEDQKRMEKISKRVNAIEEVNNNVKLLTEMVTNYSKGETTESNEDLMKELYQRCERMRPMLFRLASDTEDNDEALAEILQANDNLTQVINLYKQLVRGEEINGEVTAGPLRGEETRGAGGIGRSSTKNLLLVSSDVKDGKKREGETCRSPEPHLVPSPLGSLAPRFCCFFPSLAGLNDPAPHPAPAADSSGWNSFQVARRELWKRVGKGWVEKKGTEQGRKRPKSRGLMLMYHPACVLLPQSSDSSELGVAPVAAAPPLKADAGTASPKPSAGTSGLDDLDLLGKALLQQSLPPESQQVRCTPPGSAPGPARPPATALPQEISLANITVPLESIKPSSILPVTVYDQHGFRVLFHFAKDALPERPDVLVVVISMLSTAPQPIRNIVFQSAVPKVMKVKLQPPSGTELPAFNPIVHPSAITQVLLLANPQKEKVRLRYKLTFTMGEQTYNEMGMGDVDQFPPPESWGNL</sequence>
<evidence type="ECO:0000256" key="5">
    <source>
        <dbReference type="ARBA" id="ARBA00022753"/>
    </source>
</evidence>
<dbReference type="SMART" id="SM00809">
    <property type="entry name" value="Alpha_adaptinC2"/>
    <property type="match status" value="1"/>
</dbReference>
<protein>
    <submittedName>
        <fullName evidence="14">ADP-ribosylation factor-binding protein GGA1</fullName>
    </submittedName>
</protein>
<dbReference type="SMART" id="SM00288">
    <property type="entry name" value="VHS"/>
    <property type="match status" value="1"/>
</dbReference>
<name>R0K2V9_ANAPL</name>
<comment type="similarity">
    <text evidence="3">Belongs to the GGA protein family.</text>
</comment>
<keyword evidence="15" id="KW-1185">Reference proteome</keyword>
<dbReference type="Gene3D" id="2.60.40.1230">
    <property type="match status" value="1"/>
</dbReference>
<feature type="domain" description="GAT" evidence="13">
    <location>
        <begin position="131"/>
        <end position="258"/>
    </location>
</feature>
<dbReference type="PANTHER" id="PTHR45905">
    <property type="entry name" value="GOLGI-LOCALIZED, GAMMA-ADAPTIN EAR CONTAINING, ARF BINDING PROTEIN"/>
    <property type="match status" value="1"/>
</dbReference>
<dbReference type="FunFam" id="2.60.40.1230:FF:000001">
    <property type="entry name" value="ADP-ribosylation factor-binding protein GGA1 isoform 1"/>
    <property type="match status" value="1"/>
</dbReference>
<dbReference type="EMBL" id="KB742823">
    <property type="protein sequence ID" value="EOB03947.1"/>
    <property type="molecule type" value="Genomic_DNA"/>
</dbReference>
<evidence type="ECO:0000256" key="6">
    <source>
        <dbReference type="ARBA" id="ARBA00022843"/>
    </source>
</evidence>
<comment type="subcellular location">
    <subcellularLocation>
        <location evidence="2">Early endosome membrane</location>
        <topology evidence="2">Peripheral membrane protein</topology>
    </subcellularLocation>
    <subcellularLocation>
        <location evidence="1">Golgi apparatus</location>
        <location evidence="1">trans-Golgi network membrane</location>
        <topology evidence="1">Peripheral membrane protein</topology>
    </subcellularLocation>
</comment>
<feature type="domain" description="GAE" evidence="12">
    <location>
        <begin position="498"/>
        <end position="621"/>
    </location>
</feature>
<dbReference type="GO" id="GO:0035091">
    <property type="term" value="F:phosphatidylinositol binding"/>
    <property type="evidence" value="ECO:0007669"/>
    <property type="project" value="InterPro"/>
</dbReference>
<evidence type="ECO:0000256" key="8">
    <source>
        <dbReference type="ARBA" id="ARBA00023034"/>
    </source>
</evidence>
<dbReference type="GO" id="GO:0031901">
    <property type="term" value="C:early endosome membrane"/>
    <property type="evidence" value="ECO:0007669"/>
    <property type="project" value="UniProtKB-SubCell"/>
</dbReference>
<dbReference type="CDD" id="cd14239">
    <property type="entry name" value="GAT_GGA1_GGA2"/>
    <property type="match status" value="1"/>
</dbReference>
<dbReference type="SUPFAM" id="SSF48464">
    <property type="entry name" value="ENTH/VHS domain"/>
    <property type="match status" value="1"/>
</dbReference>
<dbReference type="PANTHER" id="PTHR45905:SF4">
    <property type="entry name" value="ADP-RIBOSYLATION FACTOR-BINDING PROTEIN GGA1"/>
    <property type="match status" value="1"/>
</dbReference>
<dbReference type="InterPro" id="IPR008152">
    <property type="entry name" value="Clathrin_a/b/g-adaptin_app_Ig"/>
</dbReference>
<dbReference type="Gene3D" id="1.20.58.160">
    <property type="match status" value="1"/>
</dbReference>
<keyword evidence="5" id="KW-0967">Endosome</keyword>
<dbReference type="InterPro" id="IPR002014">
    <property type="entry name" value="VHS_dom"/>
</dbReference>
<dbReference type="PROSITE" id="PS50179">
    <property type="entry name" value="VHS"/>
    <property type="match status" value="1"/>
</dbReference>
<keyword evidence="7" id="KW-0653">Protein transport</keyword>
<dbReference type="GO" id="GO:0006886">
    <property type="term" value="P:intracellular protein transport"/>
    <property type="evidence" value="ECO:0007669"/>
    <property type="project" value="InterPro"/>
</dbReference>
<evidence type="ECO:0000256" key="9">
    <source>
        <dbReference type="ARBA" id="ARBA00023136"/>
    </source>
</evidence>
<organism evidence="14 15">
    <name type="scientific">Anas platyrhynchos</name>
    <name type="common">Mallard</name>
    <name type="synonym">Anas boschas</name>
    <dbReference type="NCBI Taxonomy" id="8839"/>
    <lineage>
        <taxon>Eukaryota</taxon>
        <taxon>Metazoa</taxon>
        <taxon>Chordata</taxon>
        <taxon>Craniata</taxon>
        <taxon>Vertebrata</taxon>
        <taxon>Euteleostomi</taxon>
        <taxon>Archelosauria</taxon>
        <taxon>Archosauria</taxon>
        <taxon>Dinosauria</taxon>
        <taxon>Saurischia</taxon>
        <taxon>Theropoda</taxon>
        <taxon>Coelurosauria</taxon>
        <taxon>Aves</taxon>
        <taxon>Neognathae</taxon>
        <taxon>Galloanserae</taxon>
        <taxon>Anseriformes</taxon>
        <taxon>Anatidae</taxon>
        <taxon>Anatinae</taxon>
        <taxon>Anas</taxon>
    </lineage>
</organism>
<evidence type="ECO:0000256" key="10">
    <source>
        <dbReference type="SAM" id="MobiDB-lite"/>
    </source>
</evidence>
<proteinExistence type="inferred from homology"/>
<evidence type="ECO:0000259" key="12">
    <source>
        <dbReference type="PROSITE" id="PS50180"/>
    </source>
</evidence>
<dbReference type="InterPro" id="IPR008153">
    <property type="entry name" value="GAE_dom"/>
</dbReference>
<feature type="non-terminal residue" evidence="14">
    <location>
        <position position="629"/>
    </location>
</feature>
<dbReference type="InterPro" id="IPR038425">
    <property type="entry name" value="GAT_sf"/>
</dbReference>
<dbReference type="InterPro" id="IPR013041">
    <property type="entry name" value="Clathrin_app_Ig-like_sf"/>
</dbReference>
<reference evidence="15" key="1">
    <citation type="journal article" date="2013" name="Nat. Genet.">
        <title>The duck genome and transcriptome provide insight into an avian influenza virus reservoir species.</title>
        <authorList>
            <person name="Huang Y."/>
            <person name="Li Y."/>
            <person name="Burt D.W."/>
            <person name="Chen H."/>
            <person name="Zhang Y."/>
            <person name="Qian W."/>
            <person name="Kim H."/>
            <person name="Gan S."/>
            <person name="Zhao Y."/>
            <person name="Li J."/>
            <person name="Yi K."/>
            <person name="Feng H."/>
            <person name="Zhu P."/>
            <person name="Li B."/>
            <person name="Liu Q."/>
            <person name="Fairley S."/>
            <person name="Magor K.E."/>
            <person name="Du Z."/>
            <person name="Hu X."/>
            <person name="Goodman L."/>
            <person name="Tafer H."/>
            <person name="Vignal A."/>
            <person name="Lee T."/>
            <person name="Kim K.W."/>
            <person name="Sheng Z."/>
            <person name="An Y."/>
            <person name="Searle S."/>
            <person name="Herrero J."/>
            <person name="Groenen M.A."/>
            <person name="Crooijmans R.P."/>
            <person name="Faraut T."/>
            <person name="Cai Q."/>
            <person name="Webster R.G."/>
            <person name="Aldridge J.R."/>
            <person name="Warren W.C."/>
            <person name="Bartschat S."/>
            <person name="Kehr S."/>
            <person name="Marz M."/>
            <person name="Stadler P.F."/>
            <person name="Smith J."/>
            <person name="Kraus R.H."/>
            <person name="Zhao Y."/>
            <person name="Ren L."/>
            <person name="Fei J."/>
            <person name="Morisson M."/>
            <person name="Kaiser P."/>
            <person name="Griffin D.K."/>
            <person name="Rao M."/>
            <person name="Pitel F."/>
            <person name="Wang J."/>
            <person name="Li N."/>
        </authorList>
    </citation>
    <scope>NUCLEOTIDE SEQUENCE [LARGE SCALE GENOMIC DNA]</scope>
</reference>
<evidence type="ECO:0000313" key="14">
    <source>
        <dbReference type="EMBL" id="EOB03947.1"/>
    </source>
</evidence>
<evidence type="ECO:0000256" key="7">
    <source>
        <dbReference type="ARBA" id="ARBA00022927"/>
    </source>
</evidence>
<dbReference type="Pfam" id="PF00790">
    <property type="entry name" value="VHS"/>
    <property type="match status" value="1"/>
</dbReference>
<dbReference type="GO" id="GO:0031267">
    <property type="term" value="F:small GTPase binding"/>
    <property type="evidence" value="ECO:0007669"/>
    <property type="project" value="InterPro"/>
</dbReference>
<feature type="domain" description="VHS" evidence="11">
    <location>
        <begin position="1"/>
        <end position="107"/>
    </location>
</feature>
<keyword evidence="4" id="KW-0813">Transport</keyword>
<dbReference type="SUPFAM" id="SSF89009">
    <property type="entry name" value="GAT-like domain"/>
    <property type="match status" value="1"/>
</dbReference>
<keyword evidence="9" id="KW-0472">Membrane</keyword>
<dbReference type="AlphaFoldDB" id="R0K2V9"/>
<dbReference type="GO" id="GO:0006893">
    <property type="term" value="P:Golgi to plasma membrane transport"/>
    <property type="evidence" value="ECO:0007669"/>
    <property type="project" value="TreeGrafter"/>
</dbReference>
<dbReference type="InterPro" id="IPR004152">
    <property type="entry name" value="GAT_dom"/>
</dbReference>
<dbReference type="PROSITE" id="PS50180">
    <property type="entry name" value="GAE"/>
    <property type="match status" value="1"/>
</dbReference>
<dbReference type="Pfam" id="PF03127">
    <property type="entry name" value="GAT"/>
    <property type="match status" value="1"/>
</dbReference>
<dbReference type="InterPro" id="IPR008942">
    <property type="entry name" value="ENTH_VHS"/>
</dbReference>
<accession>R0K2V9</accession>
<evidence type="ECO:0000259" key="11">
    <source>
        <dbReference type="PROSITE" id="PS50179"/>
    </source>
</evidence>
<feature type="region of interest" description="Disordered" evidence="10">
    <location>
        <begin position="454"/>
        <end position="477"/>
    </location>
</feature>
<gene>
    <name evidence="14" type="ORF">Anapl_01371</name>
</gene>
<dbReference type="InterPro" id="IPR027422">
    <property type="entry name" value="GGA1-3"/>
</dbReference>
<dbReference type="PROSITE" id="PS50909">
    <property type="entry name" value="GAT"/>
    <property type="match status" value="1"/>
</dbReference>
<dbReference type="GO" id="GO:0034394">
    <property type="term" value="P:protein localization to cell surface"/>
    <property type="evidence" value="ECO:0007669"/>
    <property type="project" value="TreeGrafter"/>
</dbReference>
<dbReference type="Proteomes" id="UP000296049">
    <property type="component" value="Unassembled WGS sequence"/>
</dbReference>
<keyword evidence="6" id="KW-0832">Ubl conjugation</keyword>
<dbReference type="Gene3D" id="1.20.5.170">
    <property type="match status" value="1"/>
</dbReference>
<keyword evidence="8" id="KW-0333">Golgi apparatus</keyword>
<evidence type="ECO:0000256" key="1">
    <source>
        <dbReference type="ARBA" id="ARBA00004150"/>
    </source>
</evidence>
<feature type="non-terminal residue" evidence="14">
    <location>
        <position position="1"/>
    </location>
</feature>
<dbReference type="Pfam" id="PF18308">
    <property type="entry name" value="GGA_N-GAT"/>
    <property type="match status" value="1"/>
</dbReference>
<dbReference type="SUPFAM" id="SSF49348">
    <property type="entry name" value="Clathrin adaptor appendage domain"/>
    <property type="match status" value="1"/>
</dbReference>